<sequence length="156" mass="17882">MDLEMSQSERYAESISAFEGNFDELSKRTLEVSQTFFGKLRDYEGQYHEKLNNAGLEVLEKVAASDVESFPEEARTLLGDKDTLLSAISTAHDMRVAKLDAKEDQFRTDEQASLAAAVKQTVADEYMRNRTRILEVWKLVHEVHKKELESDRFDDS</sequence>
<reference evidence="1" key="1">
    <citation type="submission" date="2021-01" db="EMBL/GenBank/DDBJ databases">
        <authorList>
            <person name="Corre E."/>
            <person name="Pelletier E."/>
            <person name="Niang G."/>
            <person name="Scheremetjew M."/>
            <person name="Finn R."/>
            <person name="Kale V."/>
            <person name="Holt S."/>
            <person name="Cochrane G."/>
            <person name="Meng A."/>
            <person name="Brown T."/>
            <person name="Cohen L."/>
        </authorList>
    </citation>
    <scope>NUCLEOTIDE SEQUENCE</scope>
    <source>
        <strain evidence="1">CCMP281</strain>
    </source>
</reference>
<evidence type="ECO:0000313" key="1">
    <source>
        <dbReference type="EMBL" id="CAE0120756.1"/>
    </source>
</evidence>
<name>A0A7S3F2K4_9EUKA</name>
<proteinExistence type="predicted"/>
<protein>
    <submittedName>
        <fullName evidence="1">Uncharacterized protein</fullName>
    </submittedName>
</protein>
<organism evidence="1">
    <name type="scientific">Haptolina ericina</name>
    <dbReference type="NCBI Taxonomy" id="156174"/>
    <lineage>
        <taxon>Eukaryota</taxon>
        <taxon>Haptista</taxon>
        <taxon>Haptophyta</taxon>
        <taxon>Prymnesiophyceae</taxon>
        <taxon>Prymnesiales</taxon>
        <taxon>Prymnesiaceae</taxon>
        <taxon>Haptolina</taxon>
    </lineage>
</organism>
<gene>
    <name evidence="1" type="ORF">HERI1096_LOCUS21457</name>
</gene>
<dbReference type="EMBL" id="HBHX01038593">
    <property type="protein sequence ID" value="CAE0120756.1"/>
    <property type="molecule type" value="Transcribed_RNA"/>
</dbReference>
<dbReference type="AlphaFoldDB" id="A0A7S3F2K4"/>
<accession>A0A7S3F2K4</accession>